<sequence>MPDFDALLKPRPFPDDDGSVPSELASAFGLPIAKRAEGIVVALHRVILPVLPHEHPGLDADGRVKEHAPQSTHLLEAGGQLLTEQLSANHSAVVVFSGIEALNAWNNKARPVPVSIDSVAVGCLKQHNGLIVLDPGSEHEMWLGRTAVIALATGGSWLPPWGDGQIKERLAFLAEENAELVRRIDIGPTQRGVSAIDIVFAQGATIDDAKRIATRIGRELESNPYVSARLDLVEIRPRLEMNVGKLTT</sequence>
<proteinExistence type="predicted"/>
<dbReference type="EMBL" id="CP050804">
    <property type="protein sequence ID" value="QJC21872.1"/>
    <property type="molecule type" value="Genomic_DNA"/>
</dbReference>
<name>A0A6H2ELG8_9ACTO</name>
<dbReference type="AlphaFoldDB" id="A0A6H2ELG8"/>
<feature type="domain" description="SseB protein N-terminal" evidence="1">
    <location>
        <begin position="44"/>
        <end position="148"/>
    </location>
</feature>
<protein>
    <submittedName>
        <fullName evidence="2">SseB family protein</fullName>
    </submittedName>
</protein>
<evidence type="ECO:0000313" key="3">
    <source>
        <dbReference type="Proteomes" id="UP000502298"/>
    </source>
</evidence>
<gene>
    <name evidence="2" type="ORF">HC352_04715</name>
</gene>
<evidence type="ECO:0000313" key="2">
    <source>
        <dbReference type="EMBL" id="QJC21872.1"/>
    </source>
</evidence>
<organism evidence="2 3">
    <name type="scientific">Arcanobacterium buesumense</name>
    <dbReference type="NCBI Taxonomy" id="2722751"/>
    <lineage>
        <taxon>Bacteria</taxon>
        <taxon>Bacillati</taxon>
        <taxon>Actinomycetota</taxon>
        <taxon>Actinomycetes</taxon>
        <taxon>Actinomycetales</taxon>
        <taxon>Actinomycetaceae</taxon>
        <taxon>Arcanobacterium</taxon>
    </lineage>
</organism>
<dbReference type="InterPro" id="IPR009839">
    <property type="entry name" value="SseB_N"/>
</dbReference>
<dbReference type="Proteomes" id="UP000502298">
    <property type="component" value="Chromosome"/>
</dbReference>
<dbReference type="RefSeq" id="WP_168917811.1">
    <property type="nucleotide sequence ID" value="NZ_CP050804.1"/>
</dbReference>
<evidence type="ECO:0000259" key="1">
    <source>
        <dbReference type="Pfam" id="PF07179"/>
    </source>
</evidence>
<dbReference type="Pfam" id="PF07179">
    <property type="entry name" value="SseB"/>
    <property type="match status" value="1"/>
</dbReference>
<reference evidence="2 3" key="1">
    <citation type="submission" date="2020-03" db="EMBL/GenBank/DDBJ databases">
        <title>Complete genome of Arcanobacterium buesumensis sp. nov. strain 2701.</title>
        <authorList>
            <person name="Borowiak M."/>
            <person name="Alssahen M."/>
            <person name="Laemmler C."/>
            <person name="Malorny B."/>
            <person name="Hassan A."/>
            <person name="Prenger-Berninghoff E."/>
            <person name="Ploetz M."/>
            <person name="Abdulmawjood A."/>
        </authorList>
    </citation>
    <scope>NUCLEOTIDE SEQUENCE [LARGE SCALE GENOMIC DNA]</scope>
    <source>
        <strain evidence="2 3">2701</strain>
    </source>
</reference>
<keyword evidence="3" id="KW-1185">Reference proteome</keyword>
<accession>A0A6H2ELG8</accession>
<dbReference type="KEGG" id="arca:HC352_04715"/>